<evidence type="ECO:0000256" key="1">
    <source>
        <dbReference type="SAM" id="Phobius"/>
    </source>
</evidence>
<dbReference type="SUPFAM" id="SSF103473">
    <property type="entry name" value="MFS general substrate transporter"/>
    <property type="match status" value="1"/>
</dbReference>
<feature type="transmembrane region" description="Helical" evidence="1">
    <location>
        <begin position="38"/>
        <end position="60"/>
    </location>
</feature>
<feature type="transmembrane region" description="Helical" evidence="1">
    <location>
        <begin position="230"/>
        <end position="252"/>
    </location>
</feature>
<dbReference type="GO" id="GO:0015293">
    <property type="term" value="F:symporter activity"/>
    <property type="evidence" value="ECO:0007669"/>
    <property type="project" value="InterPro"/>
</dbReference>
<dbReference type="PANTHER" id="PTHR11328">
    <property type="entry name" value="MAJOR FACILITATOR SUPERFAMILY DOMAIN-CONTAINING PROTEIN"/>
    <property type="match status" value="1"/>
</dbReference>
<dbReference type="AlphaFoldDB" id="A0A381W873"/>
<evidence type="ECO:0008006" key="3">
    <source>
        <dbReference type="Google" id="ProtNLM"/>
    </source>
</evidence>
<feature type="transmembrane region" description="Helical" evidence="1">
    <location>
        <begin position="405"/>
        <end position="427"/>
    </location>
</feature>
<dbReference type="GO" id="GO:0008643">
    <property type="term" value="P:carbohydrate transport"/>
    <property type="evidence" value="ECO:0007669"/>
    <property type="project" value="InterPro"/>
</dbReference>
<feature type="transmembrane region" description="Helical" evidence="1">
    <location>
        <begin position="290"/>
        <end position="309"/>
    </location>
</feature>
<feature type="transmembrane region" description="Helical" evidence="1">
    <location>
        <begin position="178"/>
        <end position="201"/>
    </location>
</feature>
<evidence type="ECO:0000313" key="2">
    <source>
        <dbReference type="EMBL" id="SVA48714.1"/>
    </source>
</evidence>
<feature type="transmembrane region" description="Helical" evidence="1">
    <location>
        <begin position="356"/>
        <end position="385"/>
    </location>
</feature>
<feature type="transmembrane region" description="Helical" evidence="1">
    <location>
        <begin position="150"/>
        <end position="172"/>
    </location>
</feature>
<dbReference type="InterPro" id="IPR039672">
    <property type="entry name" value="MFS_2"/>
</dbReference>
<sequence>MSEKRLPKKTLFFYGLSEMPITVANVPLAAYIPNYYGADLGISLAVIGAVWMIARVFDAITDPLIGYLGDRTDTRWGRRRVWMVAAIPFLMMAVYKIFFPQLGVDGGYLLFWLVVFWLGWTMLFIPYYAWAAELSPEYNERTTIAAWRMFIGMIANVATKILPVLALLLFAYGGTREVVVMIGWSLLLLIPVTVTLTVLNVPEKKDYSSTRIPIVKGLKIMWSNGPFKRLVFAFFFNSLGTALSTAVVLFYIRGVTGEEEAGIIFLLCYYTANLCGIPFWAWFSKKIGKHIAWMIGLSFYIVMSPFYMFLGQGDFYWMLPITSTTGFAGASFYVMPNSMKADVIDLDTLNSGEDRAALFFAVWSFVSKIALSIGPFLGLSLLAFTGFDSTPGAINSPNQILGLKIIFSFACPVFFIITNLIAFGYPITEKRQLEIRKQLEDRKAGKETRVEA</sequence>
<dbReference type="InterPro" id="IPR036259">
    <property type="entry name" value="MFS_trans_sf"/>
</dbReference>
<keyword evidence="1" id="KW-0812">Transmembrane</keyword>
<gene>
    <name evidence="2" type="ORF">METZ01_LOCUS101568</name>
</gene>
<dbReference type="Pfam" id="PF13347">
    <property type="entry name" value="MFS_2"/>
    <property type="match status" value="1"/>
</dbReference>
<dbReference type="Gene3D" id="1.20.1250.20">
    <property type="entry name" value="MFS general substrate transporter like domains"/>
    <property type="match status" value="2"/>
</dbReference>
<dbReference type="GO" id="GO:0005886">
    <property type="term" value="C:plasma membrane"/>
    <property type="evidence" value="ECO:0007669"/>
    <property type="project" value="TreeGrafter"/>
</dbReference>
<keyword evidence="1" id="KW-1133">Transmembrane helix</keyword>
<organism evidence="2">
    <name type="scientific">marine metagenome</name>
    <dbReference type="NCBI Taxonomy" id="408172"/>
    <lineage>
        <taxon>unclassified sequences</taxon>
        <taxon>metagenomes</taxon>
        <taxon>ecological metagenomes</taxon>
    </lineage>
</organism>
<accession>A0A381W873</accession>
<dbReference type="CDD" id="cd17332">
    <property type="entry name" value="MFS_MelB_like"/>
    <property type="match status" value="1"/>
</dbReference>
<feature type="transmembrane region" description="Helical" evidence="1">
    <location>
        <begin position="81"/>
        <end position="98"/>
    </location>
</feature>
<keyword evidence="1" id="KW-0472">Membrane</keyword>
<proteinExistence type="predicted"/>
<feature type="transmembrane region" description="Helical" evidence="1">
    <location>
        <begin position="12"/>
        <end position="32"/>
    </location>
</feature>
<feature type="transmembrane region" description="Helical" evidence="1">
    <location>
        <begin position="110"/>
        <end position="130"/>
    </location>
</feature>
<dbReference type="PANTHER" id="PTHR11328:SF24">
    <property type="entry name" value="MAJOR FACILITATOR SUPERFAMILY (MFS) PROFILE DOMAIN-CONTAINING PROTEIN"/>
    <property type="match status" value="1"/>
</dbReference>
<reference evidence="2" key="1">
    <citation type="submission" date="2018-05" db="EMBL/GenBank/DDBJ databases">
        <authorList>
            <person name="Lanie J.A."/>
            <person name="Ng W.-L."/>
            <person name="Kazmierczak K.M."/>
            <person name="Andrzejewski T.M."/>
            <person name="Davidsen T.M."/>
            <person name="Wayne K.J."/>
            <person name="Tettelin H."/>
            <person name="Glass J.I."/>
            <person name="Rusch D."/>
            <person name="Podicherti R."/>
            <person name="Tsui H.-C.T."/>
            <person name="Winkler M.E."/>
        </authorList>
    </citation>
    <scope>NUCLEOTIDE SEQUENCE</scope>
</reference>
<feature type="transmembrane region" description="Helical" evidence="1">
    <location>
        <begin position="315"/>
        <end position="335"/>
    </location>
</feature>
<name>A0A381W873_9ZZZZ</name>
<protein>
    <recommendedName>
        <fullName evidence="3">Major facilitator superfamily (MFS) profile domain-containing protein</fullName>
    </recommendedName>
</protein>
<dbReference type="EMBL" id="UINC01010998">
    <property type="protein sequence ID" value="SVA48714.1"/>
    <property type="molecule type" value="Genomic_DNA"/>
</dbReference>
<feature type="transmembrane region" description="Helical" evidence="1">
    <location>
        <begin position="264"/>
        <end position="283"/>
    </location>
</feature>